<dbReference type="EMBL" id="JH719475">
    <property type="protein sequence ID" value="EJF56326.1"/>
    <property type="molecule type" value="Genomic_DNA"/>
</dbReference>
<dbReference type="PANTHER" id="PTHR33481">
    <property type="entry name" value="REVERSE TRANSCRIPTASE"/>
    <property type="match status" value="1"/>
</dbReference>
<dbReference type="AlphaFoldDB" id="R7SJJ0"/>
<gene>
    <name evidence="1" type="ORF">DICSQDRAFT_71738</name>
</gene>
<accession>R7SJJ0</accession>
<dbReference type="Proteomes" id="UP000053319">
    <property type="component" value="Unassembled WGS sequence"/>
</dbReference>
<dbReference type="OMA" id="TREMRTI"/>
<evidence type="ECO:0008006" key="3">
    <source>
        <dbReference type="Google" id="ProtNLM"/>
    </source>
</evidence>
<organism evidence="1 2">
    <name type="scientific">Dichomitus squalens (strain LYAD-421)</name>
    <name type="common">Western red white-rot fungus</name>
    <dbReference type="NCBI Taxonomy" id="732165"/>
    <lineage>
        <taxon>Eukaryota</taxon>
        <taxon>Fungi</taxon>
        <taxon>Dikarya</taxon>
        <taxon>Basidiomycota</taxon>
        <taxon>Agaricomycotina</taxon>
        <taxon>Agaricomycetes</taxon>
        <taxon>Polyporales</taxon>
        <taxon>Polyporaceae</taxon>
        <taxon>Dichomitus</taxon>
    </lineage>
</organism>
<protein>
    <recommendedName>
        <fullName evidence="3">RNase H type-1 domain-containing protein</fullName>
    </recommendedName>
</protein>
<proteinExistence type="predicted"/>
<dbReference type="KEGG" id="dsq:DICSQDRAFT_71738"/>
<dbReference type="PANTHER" id="PTHR33481:SF1">
    <property type="entry name" value="ENDONUCLEASE_EXONUCLEASE_PHOSPHATASE DOMAIN-CONTAINING PROTEIN-RELATED"/>
    <property type="match status" value="1"/>
</dbReference>
<reference evidence="1 2" key="1">
    <citation type="journal article" date="2012" name="Science">
        <title>The Paleozoic origin of enzymatic lignin decomposition reconstructed from 31 fungal genomes.</title>
        <authorList>
            <person name="Floudas D."/>
            <person name="Binder M."/>
            <person name="Riley R."/>
            <person name="Barry K."/>
            <person name="Blanchette R.A."/>
            <person name="Henrissat B."/>
            <person name="Martinez A.T."/>
            <person name="Otillar R."/>
            <person name="Spatafora J.W."/>
            <person name="Yadav J.S."/>
            <person name="Aerts A."/>
            <person name="Benoit I."/>
            <person name="Boyd A."/>
            <person name="Carlson A."/>
            <person name="Copeland A."/>
            <person name="Coutinho P.M."/>
            <person name="de Vries R.P."/>
            <person name="Ferreira P."/>
            <person name="Findley K."/>
            <person name="Foster B."/>
            <person name="Gaskell J."/>
            <person name="Glotzer D."/>
            <person name="Gorecki P."/>
            <person name="Heitman J."/>
            <person name="Hesse C."/>
            <person name="Hori C."/>
            <person name="Igarashi K."/>
            <person name="Jurgens J.A."/>
            <person name="Kallen N."/>
            <person name="Kersten P."/>
            <person name="Kohler A."/>
            <person name="Kuees U."/>
            <person name="Kumar T.K.A."/>
            <person name="Kuo A."/>
            <person name="LaButti K."/>
            <person name="Larrondo L.F."/>
            <person name="Lindquist E."/>
            <person name="Ling A."/>
            <person name="Lombard V."/>
            <person name="Lucas S."/>
            <person name="Lundell T."/>
            <person name="Martin R."/>
            <person name="McLaughlin D.J."/>
            <person name="Morgenstern I."/>
            <person name="Morin E."/>
            <person name="Murat C."/>
            <person name="Nagy L.G."/>
            <person name="Nolan M."/>
            <person name="Ohm R.A."/>
            <person name="Patyshakuliyeva A."/>
            <person name="Rokas A."/>
            <person name="Ruiz-Duenas F.J."/>
            <person name="Sabat G."/>
            <person name="Salamov A."/>
            <person name="Samejima M."/>
            <person name="Schmutz J."/>
            <person name="Slot J.C."/>
            <person name="St John F."/>
            <person name="Stenlid J."/>
            <person name="Sun H."/>
            <person name="Sun S."/>
            <person name="Syed K."/>
            <person name="Tsang A."/>
            <person name="Wiebenga A."/>
            <person name="Young D."/>
            <person name="Pisabarro A."/>
            <person name="Eastwood D.C."/>
            <person name="Martin F."/>
            <person name="Cullen D."/>
            <person name="Grigoriev I.V."/>
            <person name="Hibbett D.S."/>
        </authorList>
    </citation>
    <scope>NUCLEOTIDE SEQUENCE [LARGE SCALE GENOMIC DNA]</scope>
    <source>
        <strain evidence="1 2">LYAD-421 SS1</strain>
    </source>
</reference>
<evidence type="ECO:0000313" key="2">
    <source>
        <dbReference type="Proteomes" id="UP000053319"/>
    </source>
</evidence>
<dbReference type="HOGENOM" id="CLU_069052_0_0_1"/>
<evidence type="ECO:0000313" key="1">
    <source>
        <dbReference type="EMBL" id="EJF56326.1"/>
    </source>
</evidence>
<name>R7SJJ0_DICSQ</name>
<dbReference type="RefSeq" id="XP_007370940.1">
    <property type="nucleotide sequence ID" value="XM_007370878.1"/>
</dbReference>
<dbReference type="OrthoDB" id="2745559at2759"/>
<dbReference type="GeneID" id="18843814"/>
<sequence length="346" mass="39026">MAIGYTFDETHQKLTDFFERPQGANEWSRTHNSTFSLDKFGLLNASRTLKNSLGPALQLGSTLIKPSDHHRFLGFLMDYRLRYHQHVAYALGKGMAWVATLRRLARSQYGLTPGLVRRLYLAVAVPSMLYAVDTFITPVQTHPGQTRRSGSVGAVRKLARVQREALLLITGAMRTTATDVMAAHADLLPFNSLIDKLCQRATIRMCTLPSTHPLSPHVKRAATRYVRKHRLQLHELLHLYTTPDTPQRMEKVLAVRHHPAWTPAHWVDIASSKDEALDKDEEWAQRHKILVYSDGSQRRSKVGASAVLLRAGSSRPKTLYYHLGTDRQHGIYEAEIVGSILGTQLL</sequence>
<feature type="non-terminal residue" evidence="1">
    <location>
        <position position="346"/>
    </location>
</feature>